<sequence length="224" mass="25616">MRLVLFLFPVLVFLSCQVDRNNEKQSGSSMKVLKGRVGENIDSNIKIDSGTFEVVKLKGVSDYLSEFDEFKVRKGNFYGLASEKIYCFNDQGVFKFKIDKMGKGPGEYLSIKDFHVDEDGQIAILDHQANKIAKYDQYGQFVDEIFIGISGFTFGRIDKDLWAIYVMSSISNKTSSRLNIFSESKNKIVGDKFKIKKNSSRLFSFHDLSKTNYNEREIIKPFPA</sequence>
<evidence type="ECO:0000313" key="1">
    <source>
        <dbReference type="EMBL" id="BDD08581.1"/>
    </source>
</evidence>
<dbReference type="KEGG" id="fax:FUAX_10130"/>
<accession>A0AAU9CI76</accession>
<dbReference type="Proteomes" id="UP001348817">
    <property type="component" value="Chromosome"/>
</dbReference>
<evidence type="ECO:0008006" key="3">
    <source>
        <dbReference type="Google" id="ProtNLM"/>
    </source>
</evidence>
<dbReference type="Gene3D" id="2.120.10.30">
    <property type="entry name" value="TolB, C-terminal domain"/>
    <property type="match status" value="1"/>
</dbReference>
<name>A0AAU9CI76_9BACT</name>
<dbReference type="AlphaFoldDB" id="A0AAU9CI76"/>
<dbReference type="InterPro" id="IPR011042">
    <property type="entry name" value="6-blade_b-propeller_TolB-like"/>
</dbReference>
<protein>
    <recommendedName>
        <fullName evidence="3">6-bladed beta-propeller</fullName>
    </recommendedName>
</protein>
<dbReference type="RefSeq" id="WP_338393831.1">
    <property type="nucleotide sequence ID" value="NZ_AP025314.1"/>
</dbReference>
<proteinExistence type="predicted"/>
<dbReference type="EMBL" id="AP025314">
    <property type="protein sequence ID" value="BDD08581.1"/>
    <property type="molecule type" value="Genomic_DNA"/>
</dbReference>
<dbReference type="PROSITE" id="PS51257">
    <property type="entry name" value="PROKAR_LIPOPROTEIN"/>
    <property type="match status" value="1"/>
</dbReference>
<evidence type="ECO:0000313" key="2">
    <source>
        <dbReference type="Proteomes" id="UP001348817"/>
    </source>
</evidence>
<organism evidence="1 2">
    <name type="scientific">Fulvitalea axinellae</name>
    <dbReference type="NCBI Taxonomy" id="1182444"/>
    <lineage>
        <taxon>Bacteria</taxon>
        <taxon>Pseudomonadati</taxon>
        <taxon>Bacteroidota</taxon>
        <taxon>Cytophagia</taxon>
        <taxon>Cytophagales</taxon>
        <taxon>Persicobacteraceae</taxon>
        <taxon>Fulvitalea</taxon>
    </lineage>
</organism>
<keyword evidence="2" id="KW-1185">Reference proteome</keyword>
<reference evidence="1 2" key="1">
    <citation type="submission" date="2021-12" db="EMBL/GenBank/DDBJ databases">
        <title>Genome sequencing of bacteria with rrn-lacking chromosome and rrn-plasmid.</title>
        <authorList>
            <person name="Anda M."/>
            <person name="Iwasaki W."/>
        </authorList>
    </citation>
    <scope>NUCLEOTIDE SEQUENCE [LARGE SCALE GENOMIC DNA]</scope>
    <source>
        <strain evidence="1 2">DSM 100852</strain>
    </source>
</reference>
<gene>
    <name evidence="1" type="ORF">FUAX_10130</name>
</gene>
<dbReference type="Pfam" id="PF17170">
    <property type="entry name" value="DUF5128"/>
    <property type="match status" value="1"/>
</dbReference>